<evidence type="ECO:0000313" key="3">
    <source>
        <dbReference type="Proteomes" id="UP001597533"/>
    </source>
</evidence>
<keyword evidence="1" id="KW-0472">Membrane</keyword>
<proteinExistence type="predicted"/>
<accession>A0ABW5WJA9</accession>
<protein>
    <submittedName>
        <fullName evidence="2">DUF4199 family protein</fullName>
    </submittedName>
</protein>
<keyword evidence="1" id="KW-1133">Transmembrane helix</keyword>
<dbReference type="Pfam" id="PF13858">
    <property type="entry name" value="DUF4199"/>
    <property type="match status" value="1"/>
</dbReference>
<keyword evidence="3" id="KW-1185">Reference proteome</keyword>
<organism evidence="2 3">
    <name type="scientific">Lacinutrix iliipiscaria</name>
    <dbReference type="NCBI Taxonomy" id="1230532"/>
    <lineage>
        <taxon>Bacteria</taxon>
        <taxon>Pseudomonadati</taxon>
        <taxon>Bacteroidota</taxon>
        <taxon>Flavobacteriia</taxon>
        <taxon>Flavobacteriales</taxon>
        <taxon>Flavobacteriaceae</taxon>
        <taxon>Lacinutrix</taxon>
    </lineage>
</organism>
<dbReference type="RefSeq" id="WP_379897923.1">
    <property type="nucleotide sequence ID" value="NZ_JBHUOV010000001.1"/>
</dbReference>
<dbReference type="EMBL" id="JBHUOV010000001">
    <property type="protein sequence ID" value="MFD2822793.1"/>
    <property type="molecule type" value="Genomic_DNA"/>
</dbReference>
<feature type="transmembrane region" description="Helical" evidence="1">
    <location>
        <begin position="124"/>
        <end position="149"/>
    </location>
</feature>
<gene>
    <name evidence="2" type="ORF">ACFS5M_03870</name>
</gene>
<feature type="transmembrane region" description="Helical" evidence="1">
    <location>
        <begin position="20"/>
        <end position="40"/>
    </location>
</feature>
<sequence length="162" mass="18246">MKKDNHKSFFDMNSSASVAIKYGILTTIGLIAYFLIIKLLDLHTNPWFRLLNGLVMACGIYIAIKRYKLISGTTFNYINGFKVGLLTGFLATFIFALFMGIYMFHLDTAFMNALLKDWFQDMSYGGGILIFVILIEGMASTAILSLTFMQVFKNNAKISQNS</sequence>
<evidence type="ECO:0000256" key="1">
    <source>
        <dbReference type="SAM" id="Phobius"/>
    </source>
</evidence>
<keyword evidence="1" id="KW-0812">Transmembrane</keyword>
<dbReference type="Proteomes" id="UP001597533">
    <property type="component" value="Unassembled WGS sequence"/>
</dbReference>
<evidence type="ECO:0000313" key="2">
    <source>
        <dbReference type="EMBL" id="MFD2822793.1"/>
    </source>
</evidence>
<name>A0ABW5WJA9_9FLAO</name>
<comment type="caution">
    <text evidence="2">The sequence shown here is derived from an EMBL/GenBank/DDBJ whole genome shotgun (WGS) entry which is preliminary data.</text>
</comment>
<feature type="transmembrane region" description="Helical" evidence="1">
    <location>
        <begin position="85"/>
        <end position="104"/>
    </location>
</feature>
<dbReference type="InterPro" id="IPR025250">
    <property type="entry name" value="DUF4199"/>
</dbReference>
<reference evidence="3" key="1">
    <citation type="journal article" date="2019" name="Int. J. Syst. Evol. Microbiol.">
        <title>The Global Catalogue of Microorganisms (GCM) 10K type strain sequencing project: providing services to taxonomists for standard genome sequencing and annotation.</title>
        <authorList>
            <consortium name="The Broad Institute Genomics Platform"/>
            <consortium name="The Broad Institute Genome Sequencing Center for Infectious Disease"/>
            <person name="Wu L."/>
            <person name="Ma J."/>
        </authorList>
    </citation>
    <scope>NUCLEOTIDE SEQUENCE [LARGE SCALE GENOMIC DNA]</scope>
    <source>
        <strain evidence="3">KCTC 32141</strain>
    </source>
</reference>
<feature type="transmembrane region" description="Helical" evidence="1">
    <location>
        <begin position="46"/>
        <end position="64"/>
    </location>
</feature>